<protein>
    <submittedName>
        <fullName evidence="6">Proprotein convertase P-domain-containing protein</fullName>
    </submittedName>
</protein>
<keyword evidence="4" id="KW-0732">Signal</keyword>
<dbReference type="InterPro" id="IPR026444">
    <property type="entry name" value="Secre_tail"/>
</dbReference>
<evidence type="ECO:0000256" key="4">
    <source>
        <dbReference type="SAM" id="SignalP"/>
    </source>
</evidence>
<name>A0A923PNL0_9BACT</name>
<evidence type="ECO:0000313" key="7">
    <source>
        <dbReference type="Proteomes" id="UP000650081"/>
    </source>
</evidence>
<dbReference type="PROSITE" id="PS51829">
    <property type="entry name" value="P_HOMO_B"/>
    <property type="match status" value="1"/>
</dbReference>
<feature type="chain" id="PRO_5037019147" evidence="4">
    <location>
        <begin position="22"/>
        <end position="1793"/>
    </location>
</feature>
<evidence type="ECO:0000256" key="2">
    <source>
        <dbReference type="ARBA" id="ARBA00022801"/>
    </source>
</evidence>
<dbReference type="Proteomes" id="UP000650081">
    <property type="component" value="Unassembled WGS sequence"/>
</dbReference>
<dbReference type="Pfam" id="PF01483">
    <property type="entry name" value="P_proprotein"/>
    <property type="match status" value="1"/>
</dbReference>
<keyword evidence="1" id="KW-0645">Protease</keyword>
<gene>
    <name evidence="6" type="ORF">H9S92_06500</name>
</gene>
<feature type="domain" description="P/Homo B" evidence="5">
    <location>
        <begin position="20"/>
        <end position="180"/>
    </location>
</feature>
<organism evidence="6 7">
    <name type="scientific">Neolewinella lacunae</name>
    <dbReference type="NCBI Taxonomy" id="1517758"/>
    <lineage>
        <taxon>Bacteria</taxon>
        <taxon>Pseudomonadati</taxon>
        <taxon>Bacteroidota</taxon>
        <taxon>Saprospiria</taxon>
        <taxon>Saprospirales</taxon>
        <taxon>Lewinellaceae</taxon>
        <taxon>Neolewinella</taxon>
    </lineage>
</organism>
<accession>A0A923PNL0</accession>
<sequence length="1793" mass="189633">MKQARQLLMLAICCLGSFALAAQTFAGSGAGSAIPPTGTGGAPFTPTVITFNVTASGVIGQSRTLQSLNIDLNHTWVSDLYIDLTSPDGKTLQIMRGEGGSTDNLRNIVFTDGAANSIEGAVGPFANTSFRAESGYLNAAFGGSNINGTWRMRIYDTAGGDSGTMLSSSLVFTPFNSAVFVPTEEVNLAGIRTINLTLNDECGGLVIPEMVLTGDFDADDNGFSVPSSAFDVVVMDSDPSNGPIVDECGTFQYRVTVNNSTFEAPTFGFTEDFAIGGPNVSIEVGEEVQLTTSTEEISIISNVAVDNPVAFTPVDDALVEITFPEDGFVSFMIEGQREEAGAFLDVIIVDFEGTLIFEPSFSDPVNGDPNGATPFSARFTELPVAPGNVLTILLDGDDEQSTPANSDPDSEISITDFVFFPAQLDGYRVGNFVTTWGTVNAEDKTSPAVAQEIEDVNLLCVDIDNNTLTTLPTSVSKCYRVFASNGATVVVNGVSTMAPQLRARLLAGGLTPLVPLFTDACSQELRVCVNDVLTYDAQDPLCEDVVLTRTFTATEIRSASCQPAAGEGNAPTTSSYQIIFRRPTLDNLDGSAIEDVVYYEQCGTANPTRANYPAPRVMTPTFRGDFPVLNIDGRIFGLRSGEAICNIGVTYADGDPIVTCPFTYKFVRTYTVIDWCEPSVVRTFTQVVKVGDTTAPVFTGPTQDRNFDGIADEDLVYSTNAGNVCAAFIRLDAAGVRAVDNCSGTNVTITANIYPGANLNATPIGSFVVNPNNATPEITSAIPVGTHLLRYTYTDQCGNTGFSDYIFTVEDRTAPVAICEDGLNIGISSGSSSTTGLSTGFAVLTPANIDNGSYDDCSGVTLSIARVNAANIALEVYDQELILTCADLGTVRVGLRVEDAAGNVNFCWLDVLVEDKNAPVCIPPSPVTLSCIEYNASLPADITETTIEERNAVFGAAAGVDNCEVEITETITGSVNSCGVGSFTRTFRATDGQGLTNVQVCQQRITVYGIHDYRITFPTDEEGICATVPDYDGIVAEELACDLITITSHIDTLRTIAAGEECFKLRITYDVVNWCEYNTLGQPYLIPRDGDGIRNPETQLLYLNVIPRVTTTLNDDFAFLSRFTDRVYNPTAPQFDRTLDDGNDNDGTDDDNGADNNDTDVYATDDSRGAFRYIQFVKIYDEVAPVIEADEPEECFGGTSVTCTADLTLTFTAVDECSDVAITLQLDANYDVAQGFRPDNAAALGVGITLTNNGDGSYSIRATNVPVGEHAIRIRAADGCGNFDVEILEFCVTPDKAPTPICIQTLTVTLMPNGQGGGMAAIWATDFIASDVFDCFGNLIDKYSIYTEEEAGVAGFAPVAGRLGIDLDCDVVNQDVPVRVYAIADNGSADYCSVIVQVQAFQEGVCGDGGPNLTGAIATRTNRAMENVEVTITGSNDMDQTVLTNAAGQFSFTNLAAGGDYTVQPDYRVGVNVQEVKTSDIVKIAKVILGSEDFDSPYDYLAADADQNRSLNVLDLVAIQRVILGLDANFATGESWGFVPADVNVSNPYASTFPGVYNVNDLAGNILDADFVAFAYGDVVGDGRSTAAINAADAKLEAGQTHTIVISGADLAGFQGTIELAAGLELVAASYEGEGAINLNRAGDGMIAVALRGDAVLSLEVLATEAGTLSNLVSLTDAMTVREGVSLNGAGGALTLNFSGVAAAELVNSLEQNAPNPVAEVTTIGYTLAAAGKVTLSVQDVQGRTVMVRELEGAAGRNVITLNVNELGAASGVLSYTLTAENFSATKKMVVVR</sequence>
<dbReference type="NCBIfam" id="TIGR04183">
    <property type="entry name" value="Por_Secre_tail"/>
    <property type="match status" value="1"/>
</dbReference>
<comment type="caution">
    <text evidence="6">The sequence shown here is derived from an EMBL/GenBank/DDBJ whole genome shotgun (WGS) entry which is preliminary data.</text>
</comment>
<feature type="signal peptide" evidence="4">
    <location>
        <begin position="1"/>
        <end position="21"/>
    </location>
</feature>
<dbReference type="GO" id="GO:0006508">
    <property type="term" value="P:proteolysis"/>
    <property type="evidence" value="ECO:0007669"/>
    <property type="project" value="UniProtKB-KW"/>
</dbReference>
<dbReference type="InterPro" id="IPR008979">
    <property type="entry name" value="Galactose-bd-like_sf"/>
</dbReference>
<evidence type="ECO:0000256" key="1">
    <source>
        <dbReference type="ARBA" id="ARBA00022670"/>
    </source>
</evidence>
<dbReference type="GO" id="GO:0004252">
    <property type="term" value="F:serine-type endopeptidase activity"/>
    <property type="evidence" value="ECO:0007669"/>
    <property type="project" value="InterPro"/>
</dbReference>
<evidence type="ECO:0000256" key="3">
    <source>
        <dbReference type="SAM" id="MobiDB-lite"/>
    </source>
</evidence>
<dbReference type="EMBL" id="JACSIT010000078">
    <property type="protein sequence ID" value="MBC6993802.1"/>
    <property type="molecule type" value="Genomic_DNA"/>
</dbReference>
<dbReference type="Gene3D" id="1.10.1330.10">
    <property type="entry name" value="Dockerin domain"/>
    <property type="match status" value="1"/>
</dbReference>
<proteinExistence type="predicted"/>
<dbReference type="CDD" id="cd14252">
    <property type="entry name" value="Dockerin_like"/>
    <property type="match status" value="1"/>
</dbReference>
<feature type="compositionally biased region" description="Acidic residues" evidence="3">
    <location>
        <begin position="1141"/>
        <end position="1153"/>
    </location>
</feature>
<dbReference type="InterPro" id="IPR036439">
    <property type="entry name" value="Dockerin_dom_sf"/>
</dbReference>
<reference evidence="6" key="1">
    <citation type="submission" date="2020-08" db="EMBL/GenBank/DDBJ databases">
        <title>Lewinella bacteria from marine environments.</title>
        <authorList>
            <person name="Zhong Y."/>
        </authorList>
    </citation>
    <scope>NUCLEOTIDE SEQUENCE</scope>
    <source>
        <strain evidence="6">KCTC 42187</strain>
    </source>
</reference>
<dbReference type="RefSeq" id="WP_187465901.1">
    <property type="nucleotide sequence ID" value="NZ_JACSIT010000078.1"/>
</dbReference>
<evidence type="ECO:0000313" key="6">
    <source>
        <dbReference type="EMBL" id="MBC6993802.1"/>
    </source>
</evidence>
<keyword evidence="2" id="KW-0378">Hydrolase</keyword>
<feature type="region of interest" description="Disordered" evidence="3">
    <location>
        <begin position="1134"/>
        <end position="1161"/>
    </location>
</feature>
<dbReference type="InterPro" id="IPR002884">
    <property type="entry name" value="P_dom"/>
</dbReference>
<dbReference type="Gene3D" id="2.60.120.260">
    <property type="entry name" value="Galactose-binding domain-like"/>
    <property type="match status" value="1"/>
</dbReference>
<dbReference type="SUPFAM" id="SSF49785">
    <property type="entry name" value="Galactose-binding domain-like"/>
    <property type="match status" value="1"/>
</dbReference>
<keyword evidence="7" id="KW-1185">Reference proteome</keyword>
<dbReference type="GO" id="GO:0000272">
    <property type="term" value="P:polysaccharide catabolic process"/>
    <property type="evidence" value="ECO:0007669"/>
    <property type="project" value="InterPro"/>
</dbReference>
<evidence type="ECO:0000259" key="5">
    <source>
        <dbReference type="PROSITE" id="PS51829"/>
    </source>
</evidence>
<dbReference type="SUPFAM" id="SSF49478">
    <property type="entry name" value="Cna protein B-type domain"/>
    <property type="match status" value="1"/>
</dbReference>